<organism evidence="2 3">
    <name type="scientific">Gnathostoma spinigerum</name>
    <dbReference type="NCBI Taxonomy" id="75299"/>
    <lineage>
        <taxon>Eukaryota</taxon>
        <taxon>Metazoa</taxon>
        <taxon>Ecdysozoa</taxon>
        <taxon>Nematoda</taxon>
        <taxon>Chromadorea</taxon>
        <taxon>Rhabditida</taxon>
        <taxon>Spirurina</taxon>
        <taxon>Gnathostomatomorpha</taxon>
        <taxon>Gnathostomatoidea</taxon>
        <taxon>Gnathostomatidae</taxon>
        <taxon>Gnathostoma</taxon>
    </lineage>
</organism>
<feature type="region of interest" description="Disordered" evidence="1">
    <location>
        <begin position="64"/>
        <end position="89"/>
    </location>
</feature>
<evidence type="ECO:0008006" key="4">
    <source>
        <dbReference type="Google" id="ProtNLM"/>
    </source>
</evidence>
<dbReference type="Gene3D" id="4.10.1000.10">
    <property type="entry name" value="Zinc finger, CCCH-type"/>
    <property type="match status" value="1"/>
</dbReference>
<reference evidence="2 3" key="1">
    <citation type="submission" date="2024-08" db="EMBL/GenBank/DDBJ databases">
        <title>Gnathostoma spinigerum genome.</title>
        <authorList>
            <person name="Gonzalez-Bertolin B."/>
            <person name="Monzon S."/>
            <person name="Zaballos A."/>
            <person name="Jimenez P."/>
            <person name="Dekumyoy P."/>
            <person name="Varona S."/>
            <person name="Cuesta I."/>
            <person name="Sumanam S."/>
            <person name="Adisakwattana P."/>
            <person name="Gasser R.B."/>
            <person name="Hernandez-Gonzalez A."/>
            <person name="Young N.D."/>
            <person name="Perteguer M.J."/>
        </authorList>
    </citation>
    <scope>NUCLEOTIDE SEQUENCE [LARGE SCALE GENOMIC DNA]</scope>
    <source>
        <strain evidence="2">AL3</strain>
        <tissue evidence="2">Liver</tissue>
    </source>
</reference>
<dbReference type="Pfam" id="PF25585">
    <property type="entry name" value="zf-CCCH_DUS3L"/>
    <property type="match status" value="1"/>
</dbReference>
<dbReference type="Proteomes" id="UP001608902">
    <property type="component" value="Unassembled WGS sequence"/>
</dbReference>
<proteinExistence type="predicted"/>
<keyword evidence="3" id="KW-1185">Reference proteome</keyword>
<evidence type="ECO:0000256" key="1">
    <source>
        <dbReference type="SAM" id="MobiDB-lite"/>
    </source>
</evidence>
<gene>
    <name evidence="2" type="ORF">AB6A40_003602</name>
</gene>
<comment type="caution">
    <text evidence="2">The sequence shown here is derived from an EMBL/GenBank/DDBJ whole genome shotgun (WGS) entry which is preliminary data.</text>
</comment>
<protein>
    <recommendedName>
        <fullName evidence="4">C3H1-type domain-containing protein</fullName>
    </recommendedName>
</protein>
<dbReference type="EMBL" id="JBGFUD010001895">
    <property type="protein sequence ID" value="MFH4976893.1"/>
    <property type="molecule type" value="Genomic_DNA"/>
</dbReference>
<evidence type="ECO:0000313" key="3">
    <source>
        <dbReference type="Proteomes" id="UP001608902"/>
    </source>
</evidence>
<dbReference type="PANTHER" id="PTHR45846:SF1">
    <property type="entry name" value="TRNA-DIHYDROURIDINE(47) SYNTHASE [NAD(P)(+)]-LIKE"/>
    <property type="match status" value="1"/>
</dbReference>
<sequence>MEPSNPAGNSYFHVDNSSDLVERGFVCSFQRKSGIAPIKAEFVLKNPCFPAVCSESDTSDEKLSGMAKVKKKRRGMNREREKQMAKASANVRKGSLRLCSSVIQKSKCKFGEKCTATHDVDAFLQNRPEDLGESCYVFDQRGYCPFSISCRSAWLV</sequence>
<dbReference type="AlphaFoldDB" id="A0ABD6EA72"/>
<dbReference type="PANTHER" id="PTHR45846">
    <property type="entry name" value="TRNA-DIHYDROURIDINE(47) SYNTHASE [NAD(P)(+)]-LIKE"/>
    <property type="match status" value="1"/>
</dbReference>
<accession>A0ABD6EA72</accession>
<name>A0ABD6EA72_9BILA</name>
<evidence type="ECO:0000313" key="2">
    <source>
        <dbReference type="EMBL" id="MFH4976893.1"/>
    </source>
</evidence>